<accession>A0A5J9TKI6</accession>
<reference evidence="1 2" key="1">
    <citation type="journal article" date="2019" name="Sci. Rep.">
        <title>A high-quality genome of Eragrostis curvula grass provides insights into Poaceae evolution and supports new strategies to enhance forage quality.</title>
        <authorList>
            <person name="Carballo J."/>
            <person name="Santos B.A.C.M."/>
            <person name="Zappacosta D."/>
            <person name="Garbus I."/>
            <person name="Selva J.P."/>
            <person name="Gallo C.A."/>
            <person name="Diaz A."/>
            <person name="Albertini E."/>
            <person name="Caccamo M."/>
            <person name="Echenique V."/>
        </authorList>
    </citation>
    <scope>NUCLEOTIDE SEQUENCE [LARGE SCALE GENOMIC DNA]</scope>
    <source>
        <strain evidence="2">cv. Victoria</strain>
        <tissue evidence="1">Leaf</tissue>
    </source>
</reference>
<organism evidence="1 2">
    <name type="scientific">Eragrostis curvula</name>
    <name type="common">weeping love grass</name>
    <dbReference type="NCBI Taxonomy" id="38414"/>
    <lineage>
        <taxon>Eukaryota</taxon>
        <taxon>Viridiplantae</taxon>
        <taxon>Streptophyta</taxon>
        <taxon>Embryophyta</taxon>
        <taxon>Tracheophyta</taxon>
        <taxon>Spermatophyta</taxon>
        <taxon>Magnoliopsida</taxon>
        <taxon>Liliopsida</taxon>
        <taxon>Poales</taxon>
        <taxon>Poaceae</taxon>
        <taxon>PACMAD clade</taxon>
        <taxon>Chloridoideae</taxon>
        <taxon>Eragrostideae</taxon>
        <taxon>Eragrostidinae</taxon>
        <taxon>Eragrostis</taxon>
    </lineage>
</organism>
<evidence type="ECO:0000313" key="2">
    <source>
        <dbReference type="Proteomes" id="UP000324897"/>
    </source>
</evidence>
<protein>
    <submittedName>
        <fullName evidence="1">Uncharacterized protein</fullName>
    </submittedName>
</protein>
<name>A0A5J9TKI6_9POAL</name>
<dbReference type="Gramene" id="TVU11438">
    <property type="protein sequence ID" value="TVU11438"/>
    <property type="gene ID" value="EJB05_45024"/>
</dbReference>
<sequence length="87" mass="9362">MASASWMPYHRGGFMFAPWAACPPKRGSLSHFCLLIEAIKIISFILSTPSVRKGKDLEGKSAKLEVASAAPAAASLQGRACRRSLQE</sequence>
<dbReference type="Proteomes" id="UP000324897">
    <property type="component" value="Chromosome 3"/>
</dbReference>
<comment type="caution">
    <text evidence="1">The sequence shown here is derived from an EMBL/GenBank/DDBJ whole genome shotgun (WGS) entry which is preliminary data.</text>
</comment>
<dbReference type="EMBL" id="RWGY01000039">
    <property type="protein sequence ID" value="TVU11438.1"/>
    <property type="molecule type" value="Genomic_DNA"/>
</dbReference>
<gene>
    <name evidence="1" type="ORF">EJB05_45024</name>
</gene>
<evidence type="ECO:0000313" key="1">
    <source>
        <dbReference type="EMBL" id="TVU11438.1"/>
    </source>
</evidence>
<keyword evidence="2" id="KW-1185">Reference proteome</keyword>
<dbReference type="AlphaFoldDB" id="A0A5J9TKI6"/>
<proteinExistence type="predicted"/>